<evidence type="ECO:0000313" key="2">
    <source>
        <dbReference type="Proteomes" id="UP000030134"/>
    </source>
</evidence>
<dbReference type="eggNOG" id="ENOG5033ZYT">
    <property type="taxonomic scope" value="Bacteria"/>
</dbReference>
<comment type="caution">
    <text evidence="1">The sequence shown here is derived from an EMBL/GenBank/DDBJ whole genome shotgun (WGS) entry which is preliminary data.</text>
</comment>
<dbReference type="EMBL" id="JQZW01000012">
    <property type="protein sequence ID" value="KGN97455.1"/>
    <property type="molecule type" value="Genomic_DNA"/>
</dbReference>
<reference evidence="1 2" key="1">
    <citation type="submission" date="2014-08" db="EMBL/GenBank/DDBJ databases">
        <title>Porphyromonas gingivicanis strain:COT-022_OH1391 Genome sequencing.</title>
        <authorList>
            <person name="Wallis C."/>
            <person name="Deusch O."/>
            <person name="O'Flynn C."/>
            <person name="Davis I."/>
            <person name="Jospin G."/>
            <person name="Darling A.E."/>
            <person name="Coil D.A."/>
            <person name="Alexiev A."/>
            <person name="Horsfall A."/>
            <person name="Kirkwood N."/>
            <person name="Harris S."/>
            <person name="Eisen J.A."/>
        </authorList>
    </citation>
    <scope>NUCLEOTIDE SEQUENCE [LARGE SCALE GENOMIC DNA]</scope>
    <source>
        <strain evidence="2">COT-022 OH1391</strain>
    </source>
</reference>
<organism evidence="1 2">
    <name type="scientific">Porphyromonas gingivicanis</name>
    <dbReference type="NCBI Taxonomy" id="266762"/>
    <lineage>
        <taxon>Bacteria</taxon>
        <taxon>Pseudomonadati</taxon>
        <taxon>Bacteroidota</taxon>
        <taxon>Bacteroidia</taxon>
        <taxon>Bacteroidales</taxon>
        <taxon>Porphyromonadaceae</taxon>
        <taxon>Porphyromonas</taxon>
    </lineage>
</organism>
<dbReference type="STRING" id="266762.HQ36_06015"/>
<evidence type="ECO:0000313" key="1">
    <source>
        <dbReference type="EMBL" id="KGN97455.1"/>
    </source>
</evidence>
<name>A0A0A2G523_9PORP</name>
<gene>
    <name evidence="1" type="ORF">HQ36_06015</name>
</gene>
<keyword evidence="2" id="KW-1185">Reference proteome</keyword>
<accession>A0A0A2G523</accession>
<protein>
    <submittedName>
        <fullName evidence="1">Uncharacterized protein</fullName>
    </submittedName>
</protein>
<sequence length="219" mass="24811">MSNIILELVRLIAVDDEAQAIIERLKGDGIDCIENSSDVLLDVVIATSGKEIDKDSISLPGQVAARKTILLQATDAYKATEHDGFDAILSFSDYKNVYEEIKSFLCMVHDNLEIHGICSFDFYDFCSLVTGRNCISLQTYPYTSTIEQAFSFLKYDSNKGQNKYLLTLYIGYDEEENDKIFRAFPNFQFIDTFPDDTILNFNIIQSALRQVTLMTITPN</sequence>
<dbReference type="AlphaFoldDB" id="A0A0A2G523"/>
<proteinExistence type="predicted"/>
<dbReference type="Proteomes" id="UP000030134">
    <property type="component" value="Unassembled WGS sequence"/>
</dbReference>